<proteinExistence type="predicted"/>
<protein>
    <recommendedName>
        <fullName evidence="4">Dolichyl-phosphate-mannose-protein mannosyltransferase</fullName>
    </recommendedName>
</protein>
<evidence type="ECO:0008006" key="4">
    <source>
        <dbReference type="Google" id="ProtNLM"/>
    </source>
</evidence>
<accession>A0A428MPM9</accession>
<keyword evidence="1" id="KW-0472">Membrane</keyword>
<name>A0A428MPM9_9BACT</name>
<evidence type="ECO:0000256" key="1">
    <source>
        <dbReference type="SAM" id="Phobius"/>
    </source>
</evidence>
<keyword evidence="3" id="KW-1185">Reference proteome</keyword>
<feature type="transmembrane region" description="Helical" evidence="1">
    <location>
        <begin position="219"/>
        <end position="238"/>
    </location>
</feature>
<feature type="transmembrane region" description="Helical" evidence="1">
    <location>
        <begin position="30"/>
        <end position="49"/>
    </location>
</feature>
<reference evidence="2 3" key="1">
    <citation type="submission" date="2018-12" db="EMBL/GenBank/DDBJ databases">
        <title>Sequencing of bacterial isolates from soil warming experiment in Harvard Forest, Massachusetts, USA.</title>
        <authorList>
            <person name="Deangelis K."/>
        </authorList>
    </citation>
    <scope>NUCLEOTIDE SEQUENCE [LARGE SCALE GENOMIC DNA]</scope>
    <source>
        <strain evidence="2 3">EB153</strain>
    </source>
</reference>
<keyword evidence="1" id="KW-1133">Transmembrane helix</keyword>
<dbReference type="AlphaFoldDB" id="A0A428MPM9"/>
<feature type="transmembrane region" description="Helical" evidence="1">
    <location>
        <begin position="322"/>
        <end position="340"/>
    </location>
</feature>
<feature type="transmembrane region" description="Helical" evidence="1">
    <location>
        <begin position="107"/>
        <end position="140"/>
    </location>
</feature>
<feature type="transmembrane region" description="Helical" evidence="1">
    <location>
        <begin position="347"/>
        <end position="367"/>
    </location>
</feature>
<evidence type="ECO:0000313" key="3">
    <source>
        <dbReference type="Proteomes" id="UP000269669"/>
    </source>
</evidence>
<feature type="transmembrane region" description="Helical" evidence="1">
    <location>
        <begin position="273"/>
        <end position="292"/>
    </location>
</feature>
<organism evidence="2 3">
    <name type="scientific">Edaphobacter aggregans</name>
    <dbReference type="NCBI Taxonomy" id="570835"/>
    <lineage>
        <taxon>Bacteria</taxon>
        <taxon>Pseudomonadati</taxon>
        <taxon>Acidobacteriota</taxon>
        <taxon>Terriglobia</taxon>
        <taxon>Terriglobales</taxon>
        <taxon>Acidobacteriaceae</taxon>
        <taxon>Edaphobacter</taxon>
    </lineage>
</organism>
<feature type="transmembrane region" description="Helical" evidence="1">
    <location>
        <begin position="152"/>
        <end position="173"/>
    </location>
</feature>
<dbReference type="EMBL" id="RSDW01000001">
    <property type="protein sequence ID" value="RSL18703.1"/>
    <property type="molecule type" value="Genomic_DNA"/>
</dbReference>
<feature type="transmembrane region" description="Helical" evidence="1">
    <location>
        <begin position="179"/>
        <end position="207"/>
    </location>
</feature>
<dbReference type="Proteomes" id="UP000269669">
    <property type="component" value="Unassembled WGS sequence"/>
</dbReference>
<gene>
    <name evidence="2" type="ORF">EDE15_4302</name>
</gene>
<feature type="transmembrane region" description="Helical" evidence="1">
    <location>
        <begin position="299"/>
        <end position="316"/>
    </location>
</feature>
<comment type="caution">
    <text evidence="2">The sequence shown here is derived from an EMBL/GenBank/DDBJ whole genome shotgun (WGS) entry which is preliminary data.</text>
</comment>
<sequence>MNLNRHCLEKSIFSMLTNVWRHAAGVSKTGLGLALVACLVVFIVSTYRWPLIGDATLLHYVIFLMKHGMAPYRDIIDMNMPGTYLIQEAVVNIAGDGSLSWRLFDFFLLASAMTAMIVIALPYGWFAGFFAGALFALIHGVDGVPHSGQRDFVMSVLLLNAYAALFCATRRNWAWCAGLFGVFIGTAATVKPTVAPLGLLLMALLVYKRIREDKPAISLFLSGIAGMAVTVLPSVLFIQRYHAWVAFMEVLSQLLPYDATLGRKPISYLLQHSLSPILPIAILWFLAVIVAWRRLGWEKVALLIGAGVSLASYIIQGKGYVYHRYPLIAIILILSSIQFSEAFKEGVFVRGVAVAGLVYGSFVLAPISAFKIVHYEWWKDDFQANLRHDLDALGGPALSGNVQCIDMSAGCIKTLDRMRLVQATGFLYEYYLLSPNQNPYVLKERSSFMRLLLQNPPKVLVVTDQDYLFGDHGFEKIRRWPAFDRFLMDHYSLYKLQPPLPFVKWEPRESPQYGYEIFVLK</sequence>
<keyword evidence="1" id="KW-0812">Transmembrane</keyword>
<evidence type="ECO:0000313" key="2">
    <source>
        <dbReference type="EMBL" id="RSL18703.1"/>
    </source>
</evidence>